<organism evidence="7">
    <name type="scientific">marine sediment metagenome</name>
    <dbReference type="NCBI Taxonomy" id="412755"/>
    <lineage>
        <taxon>unclassified sequences</taxon>
        <taxon>metagenomes</taxon>
        <taxon>ecological metagenomes</taxon>
    </lineage>
</organism>
<evidence type="ECO:0000313" key="7">
    <source>
        <dbReference type="EMBL" id="GAG65156.1"/>
    </source>
</evidence>
<keyword evidence="4" id="KW-0288">FMN</keyword>
<evidence type="ECO:0000256" key="3">
    <source>
        <dbReference type="ARBA" id="ARBA00022630"/>
    </source>
</evidence>
<dbReference type="Pfam" id="PF14512">
    <property type="entry name" value="TM1586_NiRdase"/>
    <property type="match status" value="1"/>
</dbReference>
<comment type="similarity">
    <text evidence="2">Belongs to the nitroreductase family.</text>
</comment>
<dbReference type="PANTHER" id="PTHR43673:SF2">
    <property type="entry name" value="NITROREDUCTASE"/>
    <property type="match status" value="1"/>
</dbReference>
<evidence type="ECO:0000256" key="1">
    <source>
        <dbReference type="ARBA" id="ARBA00001917"/>
    </source>
</evidence>
<dbReference type="GO" id="GO:0016491">
    <property type="term" value="F:oxidoreductase activity"/>
    <property type="evidence" value="ECO:0007669"/>
    <property type="project" value="UniProtKB-KW"/>
</dbReference>
<dbReference type="SUPFAM" id="SSF55469">
    <property type="entry name" value="FMN-dependent nitroreductase-like"/>
    <property type="match status" value="2"/>
</dbReference>
<proteinExistence type="inferred from homology"/>
<dbReference type="AlphaFoldDB" id="X1AZH1"/>
<comment type="cofactor">
    <cofactor evidence="1">
        <name>FMN</name>
        <dbReference type="ChEBI" id="CHEBI:58210"/>
    </cofactor>
</comment>
<gene>
    <name evidence="7" type="ORF">S01H4_00810</name>
</gene>
<feature type="domain" description="Putative nitroreductase TM1586" evidence="6">
    <location>
        <begin position="6"/>
        <end position="268"/>
    </location>
</feature>
<protein>
    <recommendedName>
        <fullName evidence="6">Putative nitroreductase TM1586 domain-containing protein</fullName>
    </recommendedName>
</protein>
<dbReference type="InterPro" id="IPR029478">
    <property type="entry name" value="TM1586_NiRdase"/>
</dbReference>
<accession>X1AZH1</accession>
<evidence type="ECO:0000256" key="4">
    <source>
        <dbReference type="ARBA" id="ARBA00022643"/>
    </source>
</evidence>
<sequence>MEEMDTLTAIKKRISVRSYSENIVDSAKIEQLINFAKGTKHLTIVPPRIELVSGVDKTNHILTSIIGSYGLVRNPPHLLIGIMPEESVIARIDLGYVLEHVVLEATKLGLSTCWISGSYDLKIASDEVNLKSGEIVEVVCALGYPAEEMLESVHSKIVRRMAGGHRRKQLNEIVFSKRWGKVWKPEEVDQTLITILEHARLAPSGYNRQPWRFIIRPGNIVLTLVLTKPLGTGIANRLSSIIGVVKRNVLAKAQYIDAGIVMSHFTLVSEAIGQKGQWELRLGDKILARECQLPKGVIPVAIFK</sequence>
<evidence type="ECO:0000259" key="6">
    <source>
        <dbReference type="Pfam" id="PF14512"/>
    </source>
</evidence>
<keyword evidence="3" id="KW-0285">Flavoprotein</keyword>
<dbReference type="PANTHER" id="PTHR43673">
    <property type="entry name" value="NAD(P)H NITROREDUCTASE YDGI-RELATED"/>
    <property type="match status" value="1"/>
</dbReference>
<evidence type="ECO:0000256" key="2">
    <source>
        <dbReference type="ARBA" id="ARBA00007118"/>
    </source>
</evidence>
<evidence type="ECO:0000256" key="5">
    <source>
        <dbReference type="ARBA" id="ARBA00023002"/>
    </source>
</evidence>
<dbReference type="EMBL" id="BART01000124">
    <property type="protein sequence ID" value="GAG65156.1"/>
    <property type="molecule type" value="Genomic_DNA"/>
</dbReference>
<keyword evidence="5" id="KW-0560">Oxidoreductase</keyword>
<dbReference type="Gene3D" id="3.40.109.10">
    <property type="entry name" value="NADH Oxidase"/>
    <property type="match status" value="2"/>
</dbReference>
<comment type="caution">
    <text evidence="7">The sequence shown here is derived from an EMBL/GenBank/DDBJ whole genome shotgun (WGS) entry which is preliminary data.</text>
</comment>
<name>X1AZH1_9ZZZZ</name>
<reference evidence="7" key="1">
    <citation type="journal article" date="2014" name="Front. Microbiol.">
        <title>High frequency of phylogenetically diverse reductive dehalogenase-homologous genes in deep subseafloor sedimentary metagenomes.</title>
        <authorList>
            <person name="Kawai M."/>
            <person name="Futagami T."/>
            <person name="Toyoda A."/>
            <person name="Takaki Y."/>
            <person name="Nishi S."/>
            <person name="Hori S."/>
            <person name="Arai W."/>
            <person name="Tsubouchi T."/>
            <person name="Morono Y."/>
            <person name="Uchiyama I."/>
            <person name="Ito T."/>
            <person name="Fujiyama A."/>
            <person name="Inagaki F."/>
            <person name="Takami H."/>
        </authorList>
    </citation>
    <scope>NUCLEOTIDE SEQUENCE</scope>
    <source>
        <strain evidence="7">Expedition CK06-06</strain>
    </source>
</reference>
<dbReference type="InterPro" id="IPR000415">
    <property type="entry name" value="Nitroreductase-like"/>
</dbReference>